<name>A0A7W2TXG0_9GAMM</name>
<organism evidence="1 2">
    <name type="scientific">Sediminihaliea albiluteola</name>
    <dbReference type="NCBI Taxonomy" id="2758564"/>
    <lineage>
        <taxon>Bacteria</taxon>
        <taxon>Pseudomonadati</taxon>
        <taxon>Pseudomonadota</taxon>
        <taxon>Gammaproteobacteria</taxon>
        <taxon>Cellvibrionales</taxon>
        <taxon>Halieaceae</taxon>
        <taxon>Sediminihaliea</taxon>
    </lineage>
</organism>
<protein>
    <recommendedName>
        <fullName evidence="3">Anti-sigma factor</fullName>
    </recommendedName>
</protein>
<sequence>MTEQDDRLLSQHLDRELSEAEEINLQSRLKTEPALRRQLAAMQAIDEHLRNSAEAAHLQAVPAHITALLEVTAKRSAKIHPFPSHRARTAIGFAIAASLIAAAGLLLAPQWQAEQQGLSAENSFATALETLPSSADQWHSIADGRQLRPVLSFMTSTGQWCREYQLNASGQTSHGIACRDDSGWHNEALVNAESQQLSAGNLYQPAGAAELDEISRFINQHAADNPLSAAEEASVIAKNWQ</sequence>
<gene>
    <name evidence="1" type="ORF">H2508_11400</name>
</gene>
<dbReference type="EMBL" id="JACFXU010000015">
    <property type="protein sequence ID" value="MBA6413715.1"/>
    <property type="molecule type" value="Genomic_DNA"/>
</dbReference>
<dbReference type="RefSeq" id="WP_182173604.1">
    <property type="nucleotide sequence ID" value="NZ_JACFXU010000015.1"/>
</dbReference>
<dbReference type="AlphaFoldDB" id="A0A7W2TXG0"/>
<proteinExistence type="predicted"/>
<comment type="caution">
    <text evidence="1">The sequence shown here is derived from an EMBL/GenBank/DDBJ whole genome shotgun (WGS) entry which is preliminary data.</text>
</comment>
<evidence type="ECO:0000313" key="1">
    <source>
        <dbReference type="EMBL" id="MBA6413715.1"/>
    </source>
</evidence>
<keyword evidence="2" id="KW-1185">Reference proteome</keyword>
<evidence type="ECO:0008006" key="3">
    <source>
        <dbReference type="Google" id="ProtNLM"/>
    </source>
</evidence>
<evidence type="ECO:0000313" key="2">
    <source>
        <dbReference type="Proteomes" id="UP000539350"/>
    </source>
</evidence>
<reference evidence="1 2" key="1">
    <citation type="submission" date="2020-07" db="EMBL/GenBank/DDBJ databases">
        <title>Halieaceae bacterium, F7430, whole genome shotgun sequencing project.</title>
        <authorList>
            <person name="Jiang S."/>
            <person name="Liu Z.W."/>
            <person name="Du Z.J."/>
        </authorList>
    </citation>
    <scope>NUCLEOTIDE SEQUENCE [LARGE SCALE GENOMIC DNA]</scope>
    <source>
        <strain evidence="1 2">F7430</strain>
    </source>
</reference>
<accession>A0A7W2TXG0</accession>
<dbReference type="Proteomes" id="UP000539350">
    <property type="component" value="Unassembled WGS sequence"/>
</dbReference>